<dbReference type="PROSITE" id="PS50172">
    <property type="entry name" value="BRCT"/>
    <property type="match status" value="1"/>
</dbReference>
<dbReference type="InParanoid" id="A0A067P712"/>
<dbReference type="Pfam" id="PF12738">
    <property type="entry name" value="PTCB-BRCT"/>
    <property type="match status" value="1"/>
</dbReference>
<dbReference type="Proteomes" id="UP000027265">
    <property type="component" value="Unassembled WGS sequence"/>
</dbReference>
<dbReference type="InterPro" id="IPR001357">
    <property type="entry name" value="BRCT_dom"/>
</dbReference>
<keyword evidence="3" id="KW-1185">Reference proteome</keyword>
<evidence type="ECO:0000259" key="1">
    <source>
        <dbReference type="PROSITE" id="PS50172"/>
    </source>
</evidence>
<name>A0A067P712_9AGAM</name>
<proteinExistence type="predicted"/>
<gene>
    <name evidence="2" type="ORF">JAAARDRAFT_51681</name>
</gene>
<dbReference type="SUPFAM" id="SSF52113">
    <property type="entry name" value="BRCT domain"/>
    <property type="match status" value="1"/>
</dbReference>
<dbReference type="PANTHER" id="PTHR47667">
    <property type="entry name" value="REGULATOR OF TY1 TRANSPOSITION PROTEIN 107"/>
    <property type="match status" value="1"/>
</dbReference>
<feature type="domain" description="BRCT" evidence="1">
    <location>
        <begin position="95"/>
        <end position="148"/>
    </location>
</feature>
<organism evidence="2 3">
    <name type="scientific">Jaapia argillacea MUCL 33604</name>
    <dbReference type="NCBI Taxonomy" id="933084"/>
    <lineage>
        <taxon>Eukaryota</taxon>
        <taxon>Fungi</taxon>
        <taxon>Dikarya</taxon>
        <taxon>Basidiomycota</taxon>
        <taxon>Agaricomycotina</taxon>
        <taxon>Agaricomycetes</taxon>
        <taxon>Agaricomycetidae</taxon>
        <taxon>Jaapiales</taxon>
        <taxon>Jaapiaceae</taxon>
        <taxon>Jaapia</taxon>
    </lineage>
</organism>
<dbReference type="EMBL" id="KL197779">
    <property type="protein sequence ID" value="KDQ49610.1"/>
    <property type="molecule type" value="Genomic_DNA"/>
</dbReference>
<dbReference type="InterPro" id="IPR053036">
    <property type="entry name" value="CellCycle_DNARepair_Reg"/>
</dbReference>
<reference evidence="3" key="1">
    <citation type="journal article" date="2014" name="Proc. Natl. Acad. Sci. U.S.A.">
        <title>Extensive sampling of basidiomycete genomes demonstrates inadequacy of the white-rot/brown-rot paradigm for wood decay fungi.</title>
        <authorList>
            <person name="Riley R."/>
            <person name="Salamov A.A."/>
            <person name="Brown D.W."/>
            <person name="Nagy L.G."/>
            <person name="Floudas D."/>
            <person name="Held B.W."/>
            <person name="Levasseur A."/>
            <person name="Lombard V."/>
            <person name="Morin E."/>
            <person name="Otillar R."/>
            <person name="Lindquist E.A."/>
            <person name="Sun H."/>
            <person name="LaButti K.M."/>
            <person name="Schmutz J."/>
            <person name="Jabbour D."/>
            <person name="Luo H."/>
            <person name="Baker S.E."/>
            <person name="Pisabarro A.G."/>
            <person name="Walton J.D."/>
            <person name="Blanchette R.A."/>
            <person name="Henrissat B."/>
            <person name="Martin F."/>
            <person name="Cullen D."/>
            <person name="Hibbett D.S."/>
            <person name="Grigoriev I.V."/>
        </authorList>
    </citation>
    <scope>NUCLEOTIDE SEQUENCE [LARGE SCALE GENOMIC DNA]</scope>
    <source>
        <strain evidence="3">MUCL 33604</strain>
    </source>
</reference>
<accession>A0A067P712</accession>
<dbReference type="OrthoDB" id="342264at2759"/>
<dbReference type="PANTHER" id="PTHR47667:SF1">
    <property type="entry name" value="REGULATOR OF TY1 TRANSPOSITION PROTEIN 107"/>
    <property type="match status" value="1"/>
</dbReference>
<dbReference type="Gene3D" id="3.40.50.10190">
    <property type="entry name" value="BRCT domain"/>
    <property type="match status" value="1"/>
</dbReference>
<evidence type="ECO:0000313" key="2">
    <source>
        <dbReference type="EMBL" id="KDQ49610.1"/>
    </source>
</evidence>
<protein>
    <recommendedName>
        <fullName evidence="1">BRCT domain-containing protein</fullName>
    </recommendedName>
</protein>
<dbReference type="AlphaFoldDB" id="A0A067P712"/>
<evidence type="ECO:0000313" key="3">
    <source>
        <dbReference type="Proteomes" id="UP000027265"/>
    </source>
</evidence>
<sequence length="166" mass="18785">MHLFSDVRYHLPSCWPPRRATELATILDASGAREVVLDEATHIITNSNWFEDWQSVGDDVHVVTPPLLFRRSCDDILRSSGLSSRTDLEVICAGITALGGQFREGLTRDVTHLFASTPSTPRYETAIYYQAQTKMKILIPHWFDDAVKLGYVGLPTEEHNRTHPSY</sequence>
<dbReference type="InterPro" id="IPR036420">
    <property type="entry name" value="BRCT_dom_sf"/>
</dbReference>
<dbReference type="HOGENOM" id="CLU_1602987_0_0_1"/>